<evidence type="ECO:0000313" key="2">
    <source>
        <dbReference type="EMBL" id="PON86402.1"/>
    </source>
</evidence>
<gene>
    <name evidence="2" type="ORF">TorRG33x02_177430</name>
</gene>
<evidence type="ECO:0000256" key="1">
    <source>
        <dbReference type="SAM" id="MobiDB-lite"/>
    </source>
</evidence>
<reference evidence="3" key="1">
    <citation type="submission" date="2016-06" db="EMBL/GenBank/DDBJ databases">
        <title>Parallel loss of symbiosis genes in relatives of nitrogen-fixing non-legume Parasponia.</title>
        <authorList>
            <person name="Van Velzen R."/>
            <person name="Holmer R."/>
            <person name="Bu F."/>
            <person name="Rutten L."/>
            <person name="Van Zeijl A."/>
            <person name="Liu W."/>
            <person name="Santuari L."/>
            <person name="Cao Q."/>
            <person name="Sharma T."/>
            <person name="Shen D."/>
            <person name="Roswanjaya Y."/>
            <person name="Wardhani T."/>
            <person name="Kalhor M.S."/>
            <person name="Jansen J."/>
            <person name="Van den Hoogen J."/>
            <person name="Gungor B."/>
            <person name="Hartog M."/>
            <person name="Hontelez J."/>
            <person name="Verver J."/>
            <person name="Yang W.-C."/>
            <person name="Schijlen E."/>
            <person name="Repin R."/>
            <person name="Schilthuizen M."/>
            <person name="Schranz E."/>
            <person name="Heidstra R."/>
            <person name="Miyata K."/>
            <person name="Fedorova E."/>
            <person name="Kohlen W."/>
            <person name="Bisseling T."/>
            <person name="Smit S."/>
            <person name="Geurts R."/>
        </authorList>
    </citation>
    <scope>NUCLEOTIDE SEQUENCE [LARGE SCALE GENOMIC DNA]</scope>
    <source>
        <strain evidence="3">cv. RG33-2</strain>
    </source>
</reference>
<dbReference type="EMBL" id="JXTC01000132">
    <property type="protein sequence ID" value="PON86402.1"/>
    <property type="molecule type" value="Genomic_DNA"/>
</dbReference>
<organism evidence="2 3">
    <name type="scientific">Trema orientale</name>
    <name type="common">Charcoal tree</name>
    <name type="synonym">Celtis orientalis</name>
    <dbReference type="NCBI Taxonomy" id="63057"/>
    <lineage>
        <taxon>Eukaryota</taxon>
        <taxon>Viridiplantae</taxon>
        <taxon>Streptophyta</taxon>
        <taxon>Embryophyta</taxon>
        <taxon>Tracheophyta</taxon>
        <taxon>Spermatophyta</taxon>
        <taxon>Magnoliopsida</taxon>
        <taxon>eudicotyledons</taxon>
        <taxon>Gunneridae</taxon>
        <taxon>Pentapetalae</taxon>
        <taxon>rosids</taxon>
        <taxon>fabids</taxon>
        <taxon>Rosales</taxon>
        <taxon>Cannabaceae</taxon>
        <taxon>Trema</taxon>
    </lineage>
</organism>
<sequence length="86" mass="9598">MAPTLDSKLSRELDPLQEGSFCSMQPNLKDGFESEEEPRHETPVNKSEEEPRHETPVNMKSIPYPRISPSGLSVSLGKMVTSLLTK</sequence>
<name>A0A2P5ELM8_TREOI</name>
<dbReference type="OrthoDB" id="10314237at2759"/>
<proteinExistence type="predicted"/>
<keyword evidence="3" id="KW-1185">Reference proteome</keyword>
<dbReference type="Proteomes" id="UP000237000">
    <property type="component" value="Unassembled WGS sequence"/>
</dbReference>
<feature type="region of interest" description="Disordered" evidence="1">
    <location>
        <begin position="1"/>
        <end position="73"/>
    </location>
</feature>
<protein>
    <submittedName>
        <fullName evidence="2">Uncharacterized protein</fullName>
    </submittedName>
</protein>
<evidence type="ECO:0000313" key="3">
    <source>
        <dbReference type="Proteomes" id="UP000237000"/>
    </source>
</evidence>
<feature type="compositionally biased region" description="Basic and acidic residues" evidence="1">
    <location>
        <begin position="37"/>
        <end position="55"/>
    </location>
</feature>
<comment type="caution">
    <text evidence="2">The sequence shown here is derived from an EMBL/GenBank/DDBJ whole genome shotgun (WGS) entry which is preliminary data.</text>
</comment>
<accession>A0A2P5ELM8</accession>
<dbReference type="InParanoid" id="A0A2P5ELM8"/>
<dbReference type="AlphaFoldDB" id="A0A2P5ELM8"/>